<dbReference type="Gene3D" id="2.60.40.10">
    <property type="entry name" value="Immunoglobulins"/>
    <property type="match status" value="1"/>
</dbReference>
<reference evidence="2" key="1">
    <citation type="submission" date="2018-06" db="EMBL/GenBank/DDBJ databases">
        <authorList>
            <person name="Zhirakovskaya E."/>
        </authorList>
    </citation>
    <scope>NUCLEOTIDE SEQUENCE</scope>
</reference>
<dbReference type="InterPro" id="IPR014880">
    <property type="entry name" value="SoxZ_dom"/>
</dbReference>
<evidence type="ECO:0000259" key="1">
    <source>
        <dbReference type="Pfam" id="PF08770"/>
    </source>
</evidence>
<dbReference type="InterPro" id="IPR013783">
    <property type="entry name" value="Ig-like_fold"/>
</dbReference>
<accession>A0A3B1BUY7</accession>
<evidence type="ECO:0000313" key="2">
    <source>
        <dbReference type="EMBL" id="VAX15674.1"/>
    </source>
</evidence>
<proteinExistence type="predicted"/>
<feature type="domain" description="Sulphur oxidation protein SoxZ" evidence="1">
    <location>
        <begin position="12"/>
        <end position="109"/>
    </location>
</feature>
<dbReference type="InterPro" id="IPR014756">
    <property type="entry name" value="Ig_E-set"/>
</dbReference>
<name>A0A3B1BUY7_9ZZZZ</name>
<gene>
    <name evidence="2" type="ORF">MNBD_NITROSPINAE03-788</name>
</gene>
<organism evidence="2">
    <name type="scientific">hydrothermal vent metagenome</name>
    <dbReference type="NCBI Taxonomy" id="652676"/>
    <lineage>
        <taxon>unclassified sequences</taxon>
        <taxon>metagenomes</taxon>
        <taxon>ecological metagenomes</taxon>
    </lineage>
</organism>
<dbReference type="SUPFAM" id="SSF81296">
    <property type="entry name" value="E set domains"/>
    <property type="match status" value="1"/>
</dbReference>
<dbReference type="Pfam" id="PF08770">
    <property type="entry name" value="SoxZ"/>
    <property type="match status" value="1"/>
</dbReference>
<sequence length="116" mass="13566">MAKKIKMGKPKMRLPRKIKKGEIIEVRVKIRYPSFTGLKIVDEEKQIFARDKEAVFLRKMDVIYDGQTITEYQMTSATSPDPLIRFKMRADKEAPLKIVFTNIRDESAEVTKNIKF</sequence>
<dbReference type="AlphaFoldDB" id="A0A3B1BUY7"/>
<dbReference type="EMBL" id="UOGB01000029">
    <property type="protein sequence ID" value="VAX15674.1"/>
    <property type="molecule type" value="Genomic_DNA"/>
</dbReference>
<protein>
    <recommendedName>
        <fullName evidence="1">Sulphur oxidation protein SoxZ domain-containing protein</fullName>
    </recommendedName>
</protein>